<dbReference type="PANTHER" id="PTHR31744">
    <property type="entry name" value="PROTEIN CUP-SHAPED COTYLEDON 2-RELATED"/>
    <property type="match status" value="1"/>
</dbReference>
<name>A0A0K9P5S6_ZOSMR</name>
<dbReference type="PROSITE" id="PS51005">
    <property type="entry name" value="NAC"/>
    <property type="match status" value="1"/>
</dbReference>
<evidence type="ECO:0000259" key="6">
    <source>
        <dbReference type="PROSITE" id="PS51005"/>
    </source>
</evidence>
<dbReference type="EMBL" id="LFYR01001161">
    <property type="protein sequence ID" value="KMZ64359.1"/>
    <property type="molecule type" value="Genomic_DNA"/>
</dbReference>
<dbReference type="Pfam" id="PF02365">
    <property type="entry name" value="NAM"/>
    <property type="match status" value="1"/>
</dbReference>
<dbReference type="GO" id="GO:1901002">
    <property type="term" value="P:positive regulation of response to salt stress"/>
    <property type="evidence" value="ECO:0007669"/>
    <property type="project" value="UniProtKB-ARBA"/>
</dbReference>
<dbReference type="Proteomes" id="UP000036987">
    <property type="component" value="Unassembled WGS sequence"/>
</dbReference>
<accession>A0A0K9P5S6</accession>
<evidence type="ECO:0000313" key="7">
    <source>
        <dbReference type="EMBL" id="KMZ64359.1"/>
    </source>
</evidence>
<keyword evidence="8" id="KW-1185">Reference proteome</keyword>
<protein>
    <submittedName>
        <fullName evidence="7">NAC domain protein</fullName>
    </submittedName>
</protein>
<sequence length="335" mass="37728">MSGVELSLPPGFRFHPTDEELVKHYLCRKCTSQSIAVPIISDVDLYKHDPWQLPGMSSYGEKEWYFFSPRDRKYPNGSRPNRAAGSGYWKATGADKPIGLPRPIGIKKALVFYVGKAPKGEKTNWIMHEYRLANVDRSARKLKSLRLDDWVLCRIYKKGGGGGSGSGNRKTVAVPGSMKAGWMRIPNLPKVENDSTTNMPTMTPTSLSYNTTPQMEPVPAIPQPQQPSISDYMYLDPLEYSTSENGIFNQFGNDMRNINVIQSNQQQPTRMRDYSNNNYSGSSIENLLPPASAASEQRFSNSDSANQMRTTTMIPSIFRDDKMLQDVFTFLHKSF</sequence>
<evidence type="ECO:0000256" key="4">
    <source>
        <dbReference type="ARBA" id="ARBA00023163"/>
    </source>
</evidence>
<organism evidence="7 8">
    <name type="scientific">Zostera marina</name>
    <name type="common">Eelgrass</name>
    <dbReference type="NCBI Taxonomy" id="29655"/>
    <lineage>
        <taxon>Eukaryota</taxon>
        <taxon>Viridiplantae</taxon>
        <taxon>Streptophyta</taxon>
        <taxon>Embryophyta</taxon>
        <taxon>Tracheophyta</taxon>
        <taxon>Spermatophyta</taxon>
        <taxon>Magnoliopsida</taxon>
        <taxon>Liliopsida</taxon>
        <taxon>Zosteraceae</taxon>
        <taxon>Zostera</taxon>
    </lineage>
</organism>
<evidence type="ECO:0000256" key="2">
    <source>
        <dbReference type="ARBA" id="ARBA00023015"/>
    </source>
</evidence>
<dbReference type="GO" id="GO:0003677">
    <property type="term" value="F:DNA binding"/>
    <property type="evidence" value="ECO:0007669"/>
    <property type="project" value="UniProtKB-KW"/>
</dbReference>
<dbReference type="InterPro" id="IPR003441">
    <property type="entry name" value="NAC-dom"/>
</dbReference>
<reference evidence="8" key="1">
    <citation type="journal article" date="2016" name="Nature">
        <title>The genome of the seagrass Zostera marina reveals angiosperm adaptation to the sea.</title>
        <authorList>
            <person name="Olsen J.L."/>
            <person name="Rouze P."/>
            <person name="Verhelst B."/>
            <person name="Lin Y.-C."/>
            <person name="Bayer T."/>
            <person name="Collen J."/>
            <person name="Dattolo E."/>
            <person name="De Paoli E."/>
            <person name="Dittami S."/>
            <person name="Maumus F."/>
            <person name="Michel G."/>
            <person name="Kersting A."/>
            <person name="Lauritano C."/>
            <person name="Lohaus R."/>
            <person name="Toepel M."/>
            <person name="Tonon T."/>
            <person name="Vanneste K."/>
            <person name="Amirebrahimi M."/>
            <person name="Brakel J."/>
            <person name="Bostroem C."/>
            <person name="Chovatia M."/>
            <person name="Grimwood J."/>
            <person name="Jenkins J.W."/>
            <person name="Jueterbock A."/>
            <person name="Mraz A."/>
            <person name="Stam W.T."/>
            <person name="Tice H."/>
            <person name="Bornberg-Bauer E."/>
            <person name="Green P.J."/>
            <person name="Pearson G.A."/>
            <person name="Procaccini G."/>
            <person name="Duarte C.M."/>
            <person name="Schmutz J."/>
            <person name="Reusch T.B.H."/>
            <person name="Van de Peer Y."/>
        </authorList>
    </citation>
    <scope>NUCLEOTIDE SEQUENCE [LARGE SCALE GENOMIC DNA]</scope>
    <source>
        <strain evidence="8">cv. Finnish</strain>
    </source>
</reference>
<dbReference type="GO" id="GO:0006355">
    <property type="term" value="P:regulation of DNA-templated transcription"/>
    <property type="evidence" value="ECO:0007669"/>
    <property type="project" value="InterPro"/>
</dbReference>
<dbReference type="AlphaFoldDB" id="A0A0K9P5S6"/>
<dbReference type="OMA" id="INEEADH"/>
<proteinExistence type="predicted"/>
<dbReference type="InterPro" id="IPR036093">
    <property type="entry name" value="NAC_dom_sf"/>
</dbReference>
<dbReference type="SUPFAM" id="SSF101941">
    <property type="entry name" value="NAC domain"/>
    <property type="match status" value="1"/>
</dbReference>
<evidence type="ECO:0000256" key="1">
    <source>
        <dbReference type="ARBA" id="ARBA00004123"/>
    </source>
</evidence>
<dbReference type="GO" id="GO:0005634">
    <property type="term" value="C:nucleus"/>
    <property type="evidence" value="ECO:0007669"/>
    <property type="project" value="UniProtKB-SubCell"/>
</dbReference>
<gene>
    <name evidence="7" type="ORF">ZOSMA_373G00070</name>
</gene>
<comment type="subcellular location">
    <subcellularLocation>
        <location evidence="1">Nucleus</location>
    </subcellularLocation>
</comment>
<evidence type="ECO:0000256" key="5">
    <source>
        <dbReference type="ARBA" id="ARBA00023242"/>
    </source>
</evidence>
<feature type="domain" description="NAC" evidence="6">
    <location>
        <begin position="8"/>
        <end position="158"/>
    </location>
</feature>
<evidence type="ECO:0000256" key="3">
    <source>
        <dbReference type="ARBA" id="ARBA00023125"/>
    </source>
</evidence>
<dbReference type="FunFam" id="2.170.150.80:FF:000004">
    <property type="entry name" value="NAC transcription factor"/>
    <property type="match status" value="1"/>
</dbReference>
<keyword evidence="3" id="KW-0238">DNA-binding</keyword>
<dbReference type="PANTHER" id="PTHR31744:SF233">
    <property type="entry name" value="NAC DOMAIN-CONTAINING PROTEIN 72-LIKE"/>
    <property type="match status" value="1"/>
</dbReference>
<keyword evidence="4" id="KW-0804">Transcription</keyword>
<dbReference type="STRING" id="29655.A0A0K9P5S6"/>
<keyword evidence="2" id="KW-0805">Transcription regulation</keyword>
<evidence type="ECO:0000313" key="8">
    <source>
        <dbReference type="Proteomes" id="UP000036987"/>
    </source>
</evidence>
<keyword evidence="5" id="KW-0539">Nucleus</keyword>
<comment type="caution">
    <text evidence="7">The sequence shown here is derived from an EMBL/GenBank/DDBJ whole genome shotgun (WGS) entry which is preliminary data.</text>
</comment>
<dbReference type="OrthoDB" id="1921961at2759"/>
<dbReference type="Gene3D" id="2.170.150.80">
    <property type="entry name" value="NAC domain"/>
    <property type="match status" value="1"/>
</dbReference>